<dbReference type="InterPro" id="IPR011990">
    <property type="entry name" value="TPR-like_helical_dom_sf"/>
</dbReference>
<dbReference type="InterPro" id="IPR000801">
    <property type="entry name" value="Esterase-like"/>
</dbReference>
<dbReference type="InterPro" id="IPR052558">
    <property type="entry name" value="Siderophore_Hydrolase_D"/>
</dbReference>
<dbReference type="Proteomes" id="UP001500426">
    <property type="component" value="Unassembled WGS sequence"/>
</dbReference>
<sequence length="375" mass="43208">MTLSFSSFGQKLKDSILSKKLDTYRHLTISLPPSYDRETKKVYPLLFLLDGDYLFDPFQGALSYGNYWDDLPEVIIVGLAQNRENERDSDCTFDESTGLPEGKGESFFEFIGGELIPFLQNKYRISPFKIIAGHDVTAGYMNLFLYKDNPLFNAYISLSPELATEMEVRVAERLGTFKQNIFYYQSSADGDIKKMRTKIATLDENIKAVNNPNLNYKYEDFKGASHYSLVLYSIPSALYQFFASYQPISTSEFQEKIVKLESGYVDYLKSKYEVLEKALGIKMPIRLNDFKAIEAAILKNKAYNEFELLAQLSKKMYPKSMLGDYHMAMYYENTGDIKNAVRYYQNGFQMQEIGDLTKDMMLGKADELRVQIKKK</sequence>
<dbReference type="Pfam" id="PF00756">
    <property type="entry name" value="Esterase"/>
    <property type="match status" value="1"/>
</dbReference>
<dbReference type="PANTHER" id="PTHR40841:SF2">
    <property type="entry name" value="SIDEROPHORE-DEGRADING ESTERASE (EUROFUNG)"/>
    <property type="match status" value="1"/>
</dbReference>
<gene>
    <name evidence="3" type="ORF">GCM10022388_10150</name>
</gene>
<keyword evidence="4" id="KW-1185">Reference proteome</keyword>
<evidence type="ECO:0000256" key="1">
    <source>
        <dbReference type="ARBA" id="ARBA00005622"/>
    </source>
</evidence>
<dbReference type="Gene3D" id="3.40.50.1820">
    <property type="entry name" value="alpha/beta hydrolase"/>
    <property type="match status" value="1"/>
</dbReference>
<keyword evidence="2 3" id="KW-0378">Hydrolase</keyword>
<organism evidence="3 4">
    <name type="scientific">Flavobacterium chungnamense</name>
    <dbReference type="NCBI Taxonomy" id="706182"/>
    <lineage>
        <taxon>Bacteria</taxon>
        <taxon>Pseudomonadati</taxon>
        <taxon>Bacteroidota</taxon>
        <taxon>Flavobacteriia</taxon>
        <taxon>Flavobacteriales</taxon>
        <taxon>Flavobacteriaceae</taxon>
        <taxon>Flavobacterium</taxon>
    </lineage>
</organism>
<evidence type="ECO:0000256" key="2">
    <source>
        <dbReference type="ARBA" id="ARBA00022801"/>
    </source>
</evidence>
<comment type="caution">
    <text evidence="3">The sequence shown here is derived from an EMBL/GenBank/DDBJ whole genome shotgun (WGS) entry which is preliminary data.</text>
</comment>
<accession>A0ABP7ULJ1</accession>
<dbReference type="EMBL" id="BAABCS010000009">
    <property type="protein sequence ID" value="GAA4046633.1"/>
    <property type="molecule type" value="Genomic_DNA"/>
</dbReference>
<comment type="similarity">
    <text evidence="1">Belongs to the esterase D family.</text>
</comment>
<proteinExistence type="inferred from homology"/>
<dbReference type="GO" id="GO:0016787">
    <property type="term" value="F:hydrolase activity"/>
    <property type="evidence" value="ECO:0007669"/>
    <property type="project" value="UniProtKB-KW"/>
</dbReference>
<reference evidence="4" key="1">
    <citation type="journal article" date="2019" name="Int. J. Syst. Evol. Microbiol.">
        <title>The Global Catalogue of Microorganisms (GCM) 10K type strain sequencing project: providing services to taxonomists for standard genome sequencing and annotation.</title>
        <authorList>
            <consortium name="The Broad Institute Genomics Platform"/>
            <consortium name="The Broad Institute Genome Sequencing Center for Infectious Disease"/>
            <person name="Wu L."/>
            <person name="Ma J."/>
        </authorList>
    </citation>
    <scope>NUCLEOTIDE SEQUENCE [LARGE SCALE GENOMIC DNA]</scope>
    <source>
        <strain evidence="4">JCM 17068</strain>
    </source>
</reference>
<dbReference type="InterPro" id="IPR029058">
    <property type="entry name" value="AB_hydrolase_fold"/>
</dbReference>
<protein>
    <submittedName>
        <fullName evidence="3">Alpha/beta hydrolase-fold protein</fullName>
    </submittedName>
</protein>
<dbReference type="SUPFAM" id="SSF53474">
    <property type="entry name" value="alpha/beta-Hydrolases"/>
    <property type="match status" value="1"/>
</dbReference>
<name>A0ABP7ULJ1_9FLAO</name>
<evidence type="ECO:0000313" key="4">
    <source>
        <dbReference type="Proteomes" id="UP001500426"/>
    </source>
</evidence>
<evidence type="ECO:0000313" key="3">
    <source>
        <dbReference type="EMBL" id="GAA4046633.1"/>
    </source>
</evidence>
<dbReference type="PANTHER" id="PTHR40841">
    <property type="entry name" value="SIDEROPHORE TRIACETYLFUSARININE C ESTERASE"/>
    <property type="match status" value="1"/>
</dbReference>
<dbReference type="Gene3D" id="1.25.40.10">
    <property type="entry name" value="Tetratricopeptide repeat domain"/>
    <property type="match status" value="1"/>
</dbReference>